<dbReference type="PANTHER" id="PTHR43811:SF19">
    <property type="entry name" value="39 KDA FK506-BINDING NUCLEAR PROTEIN"/>
    <property type="match status" value="1"/>
</dbReference>
<evidence type="ECO:0000256" key="7">
    <source>
        <dbReference type="SAM" id="MobiDB-lite"/>
    </source>
</evidence>
<evidence type="ECO:0000313" key="10">
    <source>
        <dbReference type="Proteomes" id="UP000023152"/>
    </source>
</evidence>
<evidence type="ECO:0000256" key="5">
    <source>
        <dbReference type="PROSITE-ProRule" id="PRU00277"/>
    </source>
</evidence>
<feature type="domain" description="PPIase FKBP-type" evidence="8">
    <location>
        <begin position="332"/>
        <end position="412"/>
    </location>
</feature>
<gene>
    <name evidence="9" type="ORF">RFI_06942</name>
</gene>
<dbReference type="Proteomes" id="UP000023152">
    <property type="component" value="Unassembled WGS sequence"/>
</dbReference>
<dbReference type="InterPro" id="IPR001179">
    <property type="entry name" value="PPIase_FKBP_dom"/>
</dbReference>
<dbReference type="PROSITE" id="PS50059">
    <property type="entry name" value="FKBP_PPIASE"/>
    <property type="match status" value="1"/>
</dbReference>
<dbReference type="InterPro" id="IPR013083">
    <property type="entry name" value="Znf_RING/FYVE/PHD"/>
</dbReference>
<feature type="compositionally biased region" description="Basic and acidic residues" evidence="7">
    <location>
        <begin position="273"/>
        <end position="285"/>
    </location>
</feature>
<evidence type="ECO:0000313" key="9">
    <source>
        <dbReference type="EMBL" id="ETO30178.1"/>
    </source>
</evidence>
<dbReference type="EMBL" id="ASPP01005638">
    <property type="protein sequence ID" value="ETO30178.1"/>
    <property type="molecule type" value="Genomic_DNA"/>
</dbReference>
<keyword evidence="6" id="KW-0175">Coiled coil</keyword>
<evidence type="ECO:0000256" key="2">
    <source>
        <dbReference type="ARBA" id="ARBA00013194"/>
    </source>
</evidence>
<dbReference type="AlphaFoldDB" id="X6NWB9"/>
<comment type="caution">
    <text evidence="9">The sequence shown here is derived from an EMBL/GenBank/DDBJ whole genome shotgun (WGS) entry which is preliminary data.</text>
</comment>
<reference evidence="9 10" key="1">
    <citation type="journal article" date="2013" name="Curr. Biol.">
        <title>The Genome of the Foraminiferan Reticulomyxa filosa.</title>
        <authorList>
            <person name="Glockner G."/>
            <person name="Hulsmann N."/>
            <person name="Schleicher M."/>
            <person name="Noegel A.A."/>
            <person name="Eichinger L."/>
            <person name="Gallinger C."/>
            <person name="Pawlowski J."/>
            <person name="Sierra R."/>
            <person name="Euteneuer U."/>
            <person name="Pillet L."/>
            <person name="Moustafa A."/>
            <person name="Platzer M."/>
            <person name="Groth M."/>
            <person name="Szafranski K."/>
            <person name="Schliwa M."/>
        </authorList>
    </citation>
    <scope>NUCLEOTIDE SEQUENCE [LARGE SCALE GENOMIC DNA]</scope>
</reference>
<dbReference type="EC" id="5.2.1.8" evidence="2 5"/>
<dbReference type="GO" id="GO:0003755">
    <property type="term" value="F:peptidyl-prolyl cis-trans isomerase activity"/>
    <property type="evidence" value="ECO:0007669"/>
    <property type="project" value="UniProtKB-KW"/>
</dbReference>
<dbReference type="Gene3D" id="3.30.40.10">
    <property type="entry name" value="Zinc/RING finger domain, C3HC4 (zinc finger)"/>
    <property type="match status" value="1"/>
</dbReference>
<name>X6NWB9_RETFI</name>
<dbReference type="Pfam" id="PF00254">
    <property type="entry name" value="FKBP_C"/>
    <property type="match status" value="1"/>
</dbReference>
<evidence type="ECO:0000256" key="3">
    <source>
        <dbReference type="ARBA" id="ARBA00023110"/>
    </source>
</evidence>
<sequence>MSKVEAETYKEKQRLIETRVTPVSFNQQCFDRNWVSQLNNREQIGHFICLICKQVANNPVEISCTQHDGMDEILIAGENCLKQFLNNNNNTCPVQHHDGCKYHKVKAMQRLINEMNVICQMQFNQDLKTTERNEEGQTDGKMTVICDFKGKIKDMNEHLNHSCALKLSNCWFKQFGCEYTCLNIDLKQHLIENIKQHFDLVINKFKLMQQIIKQQQDEITQLKSEKELNDKKQNEDALILQQLTKEIFNKDIQSSDENNEDRLVEKPAKKKNEKPTKVVEAKEKKEEWEEGPEGLKFRDLRVGDGKVEQEKKKIKKQTSLIKCICVFSDSLLRGQLPNQKVFDKRINGEGFEFKVGRGEVIQGWEKGLLGMKVGGKRRLLIPAKLGYGEEGSEPDIPPNTDLTFTIEVKAIW</sequence>
<keyword evidence="4 5" id="KW-0413">Isomerase</keyword>
<evidence type="ECO:0000259" key="8">
    <source>
        <dbReference type="PROSITE" id="PS50059"/>
    </source>
</evidence>
<accession>X6NWB9</accession>
<feature type="region of interest" description="Disordered" evidence="7">
    <location>
        <begin position="254"/>
        <end position="285"/>
    </location>
</feature>
<protein>
    <recommendedName>
        <fullName evidence="2 5">peptidylprolyl isomerase</fullName>
        <ecNumber evidence="2 5">5.2.1.8</ecNumber>
    </recommendedName>
</protein>
<dbReference type="Gene3D" id="3.10.50.40">
    <property type="match status" value="1"/>
</dbReference>
<dbReference type="InterPro" id="IPR046357">
    <property type="entry name" value="PPIase_dom_sf"/>
</dbReference>
<comment type="catalytic activity">
    <reaction evidence="1 5">
        <text>[protein]-peptidylproline (omega=180) = [protein]-peptidylproline (omega=0)</text>
        <dbReference type="Rhea" id="RHEA:16237"/>
        <dbReference type="Rhea" id="RHEA-COMP:10747"/>
        <dbReference type="Rhea" id="RHEA-COMP:10748"/>
        <dbReference type="ChEBI" id="CHEBI:83833"/>
        <dbReference type="ChEBI" id="CHEBI:83834"/>
        <dbReference type="EC" id="5.2.1.8"/>
    </reaction>
</comment>
<dbReference type="PANTHER" id="PTHR43811">
    <property type="entry name" value="FKBP-TYPE PEPTIDYL-PROLYL CIS-TRANS ISOMERASE FKPA"/>
    <property type="match status" value="1"/>
</dbReference>
<dbReference type="SUPFAM" id="SSF54534">
    <property type="entry name" value="FKBP-like"/>
    <property type="match status" value="1"/>
</dbReference>
<organism evidence="9 10">
    <name type="scientific">Reticulomyxa filosa</name>
    <dbReference type="NCBI Taxonomy" id="46433"/>
    <lineage>
        <taxon>Eukaryota</taxon>
        <taxon>Sar</taxon>
        <taxon>Rhizaria</taxon>
        <taxon>Retaria</taxon>
        <taxon>Foraminifera</taxon>
        <taxon>Monothalamids</taxon>
        <taxon>Reticulomyxidae</taxon>
        <taxon>Reticulomyxa</taxon>
    </lineage>
</organism>
<keyword evidence="3 5" id="KW-0697">Rotamase</keyword>
<dbReference type="SUPFAM" id="SSF49599">
    <property type="entry name" value="TRAF domain-like"/>
    <property type="match status" value="1"/>
</dbReference>
<dbReference type="OrthoDB" id="1902587at2759"/>
<evidence type="ECO:0000256" key="1">
    <source>
        <dbReference type="ARBA" id="ARBA00000971"/>
    </source>
</evidence>
<keyword evidence="10" id="KW-1185">Reference proteome</keyword>
<evidence type="ECO:0000256" key="6">
    <source>
        <dbReference type="SAM" id="Coils"/>
    </source>
</evidence>
<evidence type="ECO:0000256" key="4">
    <source>
        <dbReference type="ARBA" id="ARBA00023235"/>
    </source>
</evidence>
<feature type="coiled-coil region" evidence="6">
    <location>
        <begin position="205"/>
        <end position="232"/>
    </location>
</feature>
<proteinExistence type="predicted"/>